<keyword evidence="4" id="KW-0156">Chromatin regulator</keyword>
<gene>
    <name evidence="9" type="primary">SUVZ10G0960</name>
    <name evidence="9" type="ORF">SUVZ_10G0960</name>
</gene>
<sequence length="574" mass="65164">MTFPESLPSRQTRQGRAYSTTDKVISRSSSYSSSNSSMSKDYGDHTPLSISSAASETLTSPQYMPVRTFNPMATAGPTPMHLLQNERSIFSHHSSSDASKTISSNKRGIAAAVALATAATIPFPLKRQNQNQNSKVQATHKEKTRRNKTPLSLTVETNKPSTACICGSSESKDGMFIQCNKCKTWQHKLCYAFKKSDPVKRDFVCKRCDTKTVLQVSQVKPMVFPRKMGDQRLFQFSSIVTTSILHAEQQQQQRQRQQLVNSTEAQSRKRHLECVTSSNITTKDNDSLWKKSKPEKAVAPGHFLKPLLNEITSSNDTEFKLITGSEYKDKYVKMFIDSHYDDDWVVCSNWESFESVDIDVKKSSNGKDLGVFISNPCVKGQLIQEYLGEIDFQKNYQTKASNDYRLMGTTQPKVLFHPHWPLFIDSREVGGLTRYVRRSCEPNVELITVRPLNEKPRGDSDCRVMFVLMATRDIKMGEEISLKWQWDLRNPIWEITNASKDLDTLPDLDKFWLMGSVKTILTNCDCACGYKGQNCPITKIKKFSEKFTKNTNETLSSKSYFNTIMDDSKKHTGF</sequence>
<dbReference type="SMART" id="SM00249">
    <property type="entry name" value="PHD"/>
    <property type="match status" value="1"/>
</dbReference>
<dbReference type="Proteomes" id="UP001162085">
    <property type="component" value="Chromosome 10"/>
</dbReference>
<evidence type="ECO:0000256" key="1">
    <source>
        <dbReference type="ARBA" id="ARBA00022723"/>
    </source>
</evidence>
<keyword evidence="10" id="KW-1185">Reference proteome</keyword>
<dbReference type="Pfam" id="PF00628">
    <property type="entry name" value="PHD"/>
    <property type="match status" value="1"/>
</dbReference>
<dbReference type="InterPro" id="IPR001965">
    <property type="entry name" value="Znf_PHD"/>
</dbReference>
<dbReference type="SMART" id="SM00317">
    <property type="entry name" value="SET"/>
    <property type="match status" value="1"/>
</dbReference>
<dbReference type="CDD" id="cd19183">
    <property type="entry name" value="SET_SpSET3-like"/>
    <property type="match status" value="1"/>
</dbReference>
<dbReference type="Gene3D" id="2.170.270.10">
    <property type="entry name" value="SET domain"/>
    <property type="match status" value="1"/>
</dbReference>
<dbReference type="Gene3D" id="3.30.40.10">
    <property type="entry name" value="Zinc/RING finger domain, C3HC4 (zinc finger)"/>
    <property type="match status" value="1"/>
</dbReference>
<keyword evidence="1" id="KW-0479">Metal-binding</keyword>
<evidence type="ECO:0000256" key="6">
    <source>
        <dbReference type="SAM" id="MobiDB-lite"/>
    </source>
</evidence>
<reference evidence="9" key="1">
    <citation type="submission" date="2022-10" db="EMBL/GenBank/DDBJ databases">
        <authorList>
            <person name="Byrne P K."/>
        </authorList>
    </citation>
    <scope>NUCLEOTIDE SEQUENCE</scope>
    <source>
        <strain evidence="9">ZP964</strain>
    </source>
</reference>
<organism evidence="9 10">
    <name type="scientific">Saccharomyces uvarum</name>
    <name type="common">Yeast</name>
    <name type="synonym">Saccharomyces bayanus var. uvarum</name>
    <dbReference type="NCBI Taxonomy" id="230603"/>
    <lineage>
        <taxon>Eukaryota</taxon>
        <taxon>Fungi</taxon>
        <taxon>Dikarya</taxon>
        <taxon>Ascomycota</taxon>
        <taxon>Saccharomycotina</taxon>
        <taxon>Saccharomycetes</taxon>
        <taxon>Saccharomycetales</taxon>
        <taxon>Saccharomycetaceae</taxon>
        <taxon>Saccharomyces</taxon>
    </lineage>
</organism>
<feature type="domain" description="SET" evidence="8">
    <location>
        <begin position="351"/>
        <end position="485"/>
    </location>
</feature>
<dbReference type="InterPro" id="IPR044435">
    <property type="entry name" value="Set3/4_SET"/>
</dbReference>
<protein>
    <submittedName>
        <fullName evidence="9">Uncharacterized protein</fullName>
    </submittedName>
</protein>
<feature type="compositionally biased region" description="Polar residues" evidence="6">
    <location>
        <begin position="8"/>
        <end position="23"/>
    </location>
</feature>
<dbReference type="PROSITE" id="PS01359">
    <property type="entry name" value="ZF_PHD_1"/>
    <property type="match status" value="1"/>
</dbReference>
<evidence type="ECO:0000256" key="4">
    <source>
        <dbReference type="ARBA" id="ARBA00022853"/>
    </source>
</evidence>
<evidence type="ECO:0000259" key="8">
    <source>
        <dbReference type="PROSITE" id="PS50280"/>
    </source>
</evidence>
<keyword evidence="3" id="KW-0862">Zinc</keyword>
<evidence type="ECO:0000256" key="5">
    <source>
        <dbReference type="PROSITE-ProRule" id="PRU00146"/>
    </source>
</evidence>
<dbReference type="SUPFAM" id="SSF57903">
    <property type="entry name" value="FYVE/PHD zinc finger"/>
    <property type="match status" value="1"/>
</dbReference>
<proteinExistence type="predicted"/>
<feature type="compositionally biased region" description="Low complexity" evidence="6">
    <location>
        <begin position="26"/>
        <end position="39"/>
    </location>
</feature>
<keyword evidence="2 5" id="KW-0863">Zinc-finger</keyword>
<dbReference type="PROSITE" id="PS50016">
    <property type="entry name" value="ZF_PHD_2"/>
    <property type="match status" value="1"/>
</dbReference>
<dbReference type="PANTHER" id="PTHR46462">
    <property type="entry name" value="UPSET, ISOFORM A"/>
    <property type="match status" value="1"/>
</dbReference>
<evidence type="ECO:0000313" key="9">
    <source>
        <dbReference type="EMBL" id="CAI4044555.1"/>
    </source>
</evidence>
<evidence type="ECO:0000313" key="10">
    <source>
        <dbReference type="Proteomes" id="UP001162085"/>
    </source>
</evidence>
<name>A0ABN8WEQ5_SACUV</name>
<dbReference type="PANTHER" id="PTHR46462:SF3">
    <property type="entry name" value="UPSET, ISOFORM A"/>
    <property type="match status" value="1"/>
</dbReference>
<dbReference type="SUPFAM" id="SSF82199">
    <property type="entry name" value="SET domain"/>
    <property type="match status" value="1"/>
</dbReference>
<evidence type="ECO:0000256" key="2">
    <source>
        <dbReference type="ARBA" id="ARBA00022771"/>
    </source>
</evidence>
<dbReference type="InterPro" id="IPR046341">
    <property type="entry name" value="SET_dom_sf"/>
</dbReference>
<feature type="region of interest" description="Disordered" evidence="6">
    <location>
        <begin position="1"/>
        <end position="48"/>
    </location>
</feature>
<dbReference type="InterPro" id="IPR019787">
    <property type="entry name" value="Znf_PHD-finger"/>
</dbReference>
<dbReference type="InterPro" id="IPR011011">
    <property type="entry name" value="Znf_FYVE_PHD"/>
</dbReference>
<dbReference type="Pfam" id="PF00856">
    <property type="entry name" value="SET"/>
    <property type="match status" value="1"/>
</dbReference>
<evidence type="ECO:0000259" key="7">
    <source>
        <dbReference type="PROSITE" id="PS50016"/>
    </source>
</evidence>
<dbReference type="InterPro" id="IPR019786">
    <property type="entry name" value="Zinc_finger_PHD-type_CS"/>
</dbReference>
<dbReference type="InterPro" id="IPR013083">
    <property type="entry name" value="Znf_RING/FYVE/PHD"/>
</dbReference>
<dbReference type="PROSITE" id="PS50280">
    <property type="entry name" value="SET"/>
    <property type="match status" value="1"/>
</dbReference>
<feature type="domain" description="PHD-type" evidence="7">
    <location>
        <begin position="161"/>
        <end position="211"/>
    </location>
</feature>
<evidence type="ECO:0000256" key="3">
    <source>
        <dbReference type="ARBA" id="ARBA00022833"/>
    </source>
</evidence>
<dbReference type="EMBL" id="OX365937">
    <property type="protein sequence ID" value="CAI4044555.1"/>
    <property type="molecule type" value="Genomic_DNA"/>
</dbReference>
<dbReference type="InterPro" id="IPR001214">
    <property type="entry name" value="SET_dom"/>
</dbReference>
<accession>A0ABN8WEQ5</accession>